<keyword evidence="3" id="KW-0804">Transcription</keyword>
<dbReference type="Gene3D" id="1.20.120.530">
    <property type="entry name" value="GntR ligand-binding domain-like"/>
    <property type="match status" value="1"/>
</dbReference>
<dbReference type="Proteomes" id="UP001271723">
    <property type="component" value="Unassembled WGS sequence"/>
</dbReference>
<dbReference type="CDD" id="cd07377">
    <property type="entry name" value="WHTH_GntR"/>
    <property type="match status" value="1"/>
</dbReference>
<dbReference type="InterPro" id="IPR036390">
    <property type="entry name" value="WH_DNA-bd_sf"/>
</dbReference>
<evidence type="ECO:0000256" key="1">
    <source>
        <dbReference type="ARBA" id="ARBA00023015"/>
    </source>
</evidence>
<evidence type="ECO:0000313" key="6">
    <source>
        <dbReference type="Proteomes" id="UP001271723"/>
    </source>
</evidence>
<keyword evidence="6" id="KW-1185">Reference proteome</keyword>
<reference evidence="5 6" key="1">
    <citation type="journal article" date="2023" name="Microb. Genom.">
        <title>Mesoterricola silvestris gen. nov., sp. nov., Mesoterricola sediminis sp. nov., Geothrix oryzae sp. nov., Geothrix edaphica sp. nov., Geothrix rubra sp. nov., and Geothrix limicola sp. nov., six novel members of Acidobacteriota isolated from soils.</title>
        <authorList>
            <person name="Weisberg A.J."/>
            <person name="Pearce E."/>
            <person name="Kramer C.G."/>
            <person name="Chang J.H."/>
            <person name="Clarke C.R."/>
        </authorList>
    </citation>
    <scope>NUCLEOTIDE SEQUENCE [LARGE SCALE GENOMIC DNA]</scope>
    <source>
        <strain evidence="5 6">NRRL_B-2795</strain>
    </source>
</reference>
<dbReference type="PRINTS" id="PR00035">
    <property type="entry name" value="HTHGNTR"/>
</dbReference>
<dbReference type="InterPro" id="IPR036388">
    <property type="entry name" value="WH-like_DNA-bd_sf"/>
</dbReference>
<dbReference type="Pfam" id="PF00392">
    <property type="entry name" value="GntR"/>
    <property type="match status" value="1"/>
</dbReference>
<dbReference type="RefSeq" id="WP_086759139.1">
    <property type="nucleotide sequence ID" value="NZ_JAGJBZ010000002.1"/>
</dbReference>
<evidence type="ECO:0000259" key="4">
    <source>
        <dbReference type="PROSITE" id="PS50949"/>
    </source>
</evidence>
<dbReference type="SUPFAM" id="SSF48008">
    <property type="entry name" value="GntR ligand-binding domain-like"/>
    <property type="match status" value="1"/>
</dbReference>
<dbReference type="EMBL" id="JARAVY010000008">
    <property type="protein sequence ID" value="MDX2911222.1"/>
    <property type="molecule type" value="Genomic_DNA"/>
</dbReference>
<dbReference type="SMART" id="SM00895">
    <property type="entry name" value="FCD"/>
    <property type="match status" value="1"/>
</dbReference>
<dbReference type="InterPro" id="IPR008920">
    <property type="entry name" value="TF_FadR/GntR_C"/>
</dbReference>
<keyword evidence="1" id="KW-0805">Transcription regulation</keyword>
<sequence>MLSKMTSSTRLTDRVAATLAEEIASGRIGVGERLPTESQLVTQLGVSRTVVREAITLLRNSGLVESRQGVGVFVLPGRIQPLDLAGEPEPSIAATLRVLEVREAIEVAAARLAAQRASAQQRRSIRRALDAVADAVAKGGDGVKEDLAFHAEIAQATGNEVLASTVSYLGEVMESGIRVSREREALRADFMSAVTAEHEALLAAIEAGDGDAAAAAASTHLHNAATRLRTSGES</sequence>
<dbReference type="PROSITE" id="PS50949">
    <property type="entry name" value="HTH_GNTR"/>
    <property type="match status" value="1"/>
</dbReference>
<dbReference type="Gene3D" id="1.10.10.10">
    <property type="entry name" value="Winged helix-like DNA-binding domain superfamily/Winged helix DNA-binding domain"/>
    <property type="match status" value="1"/>
</dbReference>
<dbReference type="Pfam" id="PF07729">
    <property type="entry name" value="FCD"/>
    <property type="match status" value="1"/>
</dbReference>
<keyword evidence="2" id="KW-0238">DNA-binding</keyword>
<dbReference type="SMART" id="SM00345">
    <property type="entry name" value="HTH_GNTR"/>
    <property type="match status" value="1"/>
</dbReference>
<protein>
    <submittedName>
        <fullName evidence="5">FCD domain-containing protein</fullName>
    </submittedName>
</protein>
<dbReference type="SUPFAM" id="SSF46785">
    <property type="entry name" value="Winged helix' DNA-binding domain"/>
    <property type="match status" value="1"/>
</dbReference>
<dbReference type="InterPro" id="IPR011711">
    <property type="entry name" value="GntR_C"/>
</dbReference>
<comment type="caution">
    <text evidence="5">The sequence shown here is derived from an EMBL/GenBank/DDBJ whole genome shotgun (WGS) entry which is preliminary data.</text>
</comment>
<dbReference type="PANTHER" id="PTHR43537">
    <property type="entry name" value="TRANSCRIPTIONAL REGULATOR, GNTR FAMILY"/>
    <property type="match status" value="1"/>
</dbReference>
<dbReference type="PANTHER" id="PTHR43537:SF5">
    <property type="entry name" value="UXU OPERON TRANSCRIPTIONAL REGULATOR"/>
    <property type="match status" value="1"/>
</dbReference>
<dbReference type="InterPro" id="IPR000524">
    <property type="entry name" value="Tscrpt_reg_HTH_GntR"/>
</dbReference>
<gene>
    <name evidence="5" type="ORF">PV517_21285</name>
</gene>
<evidence type="ECO:0000256" key="2">
    <source>
        <dbReference type="ARBA" id="ARBA00023125"/>
    </source>
</evidence>
<organism evidence="5 6">
    <name type="scientific">Streptomyces griseiscabiei</name>
    <dbReference type="NCBI Taxonomy" id="2993540"/>
    <lineage>
        <taxon>Bacteria</taxon>
        <taxon>Bacillati</taxon>
        <taxon>Actinomycetota</taxon>
        <taxon>Actinomycetes</taxon>
        <taxon>Kitasatosporales</taxon>
        <taxon>Streptomycetaceae</taxon>
        <taxon>Streptomyces</taxon>
    </lineage>
</organism>
<evidence type="ECO:0000313" key="5">
    <source>
        <dbReference type="EMBL" id="MDX2911222.1"/>
    </source>
</evidence>
<proteinExistence type="predicted"/>
<name>A0ABU4L694_9ACTN</name>
<feature type="domain" description="HTH gntR-type" evidence="4">
    <location>
        <begin position="9"/>
        <end position="77"/>
    </location>
</feature>
<evidence type="ECO:0000256" key="3">
    <source>
        <dbReference type="ARBA" id="ARBA00023163"/>
    </source>
</evidence>
<accession>A0ABU4L694</accession>